<dbReference type="GO" id="GO:0005634">
    <property type="term" value="C:nucleus"/>
    <property type="evidence" value="ECO:0007669"/>
    <property type="project" value="UniProtKB-SubCell"/>
</dbReference>
<keyword evidence="3" id="KW-0678">Repressor</keyword>
<keyword evidence="7" id="KW-0238">DNA-binding</keyword>
<evidence type="ECO:0000313" key="11">
    <source>
        <dbReference type="Proteomes" id="UP001530293"/>
    </source>
</evidence>
<dbReference type="InterPro" id="IPR007747">
    <property type="entry name" value="Menin"/>
</dbReference>
<evidence type="ECO:0000256" key="1">
    <source>
        <dbReference type="ARBA" id="ARBA00004123"/>
    </source>
</evidence>
<evidence type="ECO:0000256" key="6">
    <source>
        <dbReference type="ARBA" id="ARBA00023015"/>
    </source>
</evidence>
<protein>
    <recommendedName>
        <fullName evidence="2">Menin</fullName>
    </recommendedName>
</protein>
<evidence type="ECO:0000256" key="5">
    <source>
        <dbReference type="ARBA" id="ARBA00022853"/>
    </source>
</evidence>
<dbReference type="Pfam" id="PF05053">
    <property type="entry name" value="Menin"/>
    <property type="match status" value="1"/>
</dbReference>
<dbReference type="PANTHER" id="PTHR12693">
    <property type="entry name" value="MENIN"/>
    <property type="match status" value="1"/>
</dbReference>
<evidence type="ECO:0000313" key="10">
    <source>
        <dbReference type="EMBL" id="KAL3763961.1"/>
    </source>
</evidence>
<dbReference type="GO" id="GO:0003677">
    <property type="term" value="F:DNA binding"/>
    <property type="evidence" value="ECO:0007669"/>
    <property type="project" value="UniProtKB-KW"/>
</dbReference>
<keyword evidence="8" id="KW-0804">Transcription</keyword>
<dbReference type="Proteomes" id="UP001530293">
    <property type="component" value="Unassembled WGS sequence"/>
</dbReference>
<evidence type="ECO:0000256" key="4">
    <source>
        <dbReference type="ARBA" id="ARBA00022553"/>
    </source>
</evidence>
<comment type="caution">
    <text evidence="10">The sequence shown here is derived from an EMBL/GenBank/DDBJ whole genome shotgun (WGS) entry which is preliminary data.</text>
</comment>
<name>A0ABD3MM86_9STRA</name>
<proteinExistence type="predicted"/>
<dbReference type="EMBL" id="JALLBG020000109">
    <property type="protein sequence ID" value="KAL3763961.1"/>
    <property type="molecule type" value="Genomic_DNA"/>
</dbReference>
<keyword evidence="9" id="KW-0539">Nucleus</keyword>
<sequence length="636" mass="71988">MSAPQTTKASCRPKNRVIYDVPTAPPQESLHWKRVSSINHDDINNSCIHTHEEIIAAFQKDVLIIKESKQSCNNNHNKSHHRLLAEWSCIIGYCEALSTHKDPSRRYSIFPIPLQALRRLVEEDFVSLLHRAQTELSTVQLNGKKPTTTIAESAHRQTVRSVANAIWKRAQNKKGSMQDELHANSLYSCLCGDVDGKSLDCFGAALLTVIGMNILGFENSCLTLSEDHAYESHYLLDDDEDASNHNGGNETTRKLSTCEVAIPGNTLAVQSKRGQDILHTFAQLKHDHITAETSWLYMAKNAVRCDTSCMVMAALLSNLNCDIDKQKPSGASSDEKSHLVSRALYKLKRDMLWILHDDMTTFPFALMELGECEEHLSSPRGMEWVDVSDMLNSTEEILVLRNEKLFLDAIHVSRSIYGDAQVYPYLYCGHYHRDAGRDGEEYRLVESLRLYAEATRVACTYRYDSKDCLQLMKHFTTVASLISKDILLAPRQEDEKPTARCWQHCENAIGAATWLIGVFDSLLLWEEKEHKIFVEVHNIQHKHFMGKLFQQLPLVIRTAAFAKMYSQECLGGDEALAVTEKQMLHFRNPRSRRLAKGSLLVAALSKEKIIVREMDMALPSNEEGRSTRQGKRKASG</sequence>
<dbReference type="AlphaFoldDB" id="A0ABD3MM86"/>
<evidence type="ECO:0000256" key="7">
    <source>
        <dbReference type="ARBA" id="ARBA00023125"/>
    </source>
</evidence>
<reference evidence="10 11" key="1">
    <citation type="submission" date="2024-10" db="EMBL/GenBank/DDBJ databases">
        <title>Updated reference genomes for cyclostephanoid diatoms.</title>
        <authorList>
            <person name="Roberts W.R."/>
            <person name="Alverson A.J."/>
        </authorList>
    </citation>
    <scope>NUCLEOTIDE SEQUENCE [LARGE SCALE GENOMIC DNA]</scope>
    <source>
        <strain evidence="10 11">AJA232-27</strain>
    </source>
</reference>
<keyword evidence="5" id="KW-0156">Chromatin regulator</keyword>
<keyword evidence="6" id="KW-0805">Transcription regulation</keyword>
<evidence type="ECO:0000256" key="9">
    <source>
        <dbReference type="ARBA" id="ARBA00023242"/>
    </source>
</evidence>
<evidence type="ECO:0000256" key="3">
    <source>
        <dbReference type="ARBA" id="ARBA00022491"/>
    </source>
</evidence>
<evidence type="ECO:0000256" key="8">
    <source>
        <dbReference type="ARBA" id="ARBA00023163"/>
    </source>
</evidence>
<comment type="subcellular location">
    <subcellularLocation>
        <location evidence="1">Nucleus</location>
    </subcellularLocation>
</comment>
<keyword evidence="11" id="KW-1185">Reference proteome</keyword>
<keyword evidence="4" id="KW-0597">Phosphoprotein</keyword>
<accession>A0ABD3MM86</accession>
<dbReference type="PANTHER" id="PTHR12693:SF3">
    <property type="entry name" value="MENIN"/>
    <property type="match status" value="1"/>
</dbReference>
<evidence type="ECO:0000256" key="2">
    <source>
        <dbReference type="ARBA" id="ARBA00021162"/>
    </source>
</evidence>
<gene>
    <name evidence="10" type="ORF">ACHAWU_003329</name>
</gene>
<dbReference type="GO" id="GO:0006325">
    <property type="term" value="P:chromatin organization"/>
    <property type="evidence" value="ECO:0007669"/>
    <property type="project" value="UniProtKB-KW"/>
</dbReference>
<organism evidence="10 11">
    <name type="scientific">Discostella pseudostelligera</name>
    <dbReference type="NCBI Taxonomy" id="259834"/>
    <lineage>
        <taxon>Eukaryota</taxon>
        <taxon>Sar</taxon>
        <taxon>Stramenopiles</taxon>
        <taxon>Ochrophyta</taxon>
        <taxon>Bacillariophyta</taxon>
        <taxon>Coscinodiscophyceae</taxon>
        <taxon>Thalassiosirophycidae</taxon>
        <taxon>Stephanodiscales</taxon>
        <taxon>Stephanodiscaceae</taxon>
        <taxon>Discostella</taxon>
    </lineage>
</organism>